<protein>
    <submittedName>
        <fullName evidence="5">6f2526b5-a73b-4bbc-bd42-a22e496125ff</fullName>
    </submittedName>
</protein>
<dbReference type="SUPFAM" id="SSF51735">
    <property type="entry name" value="NAD(P)-binding Rossmann-fold domains"/>
    <property type="match status" value="1"/>
</dbReference>
<dbReference type="Proteomes" id="UP000289323">
    <property type="component" value="Unassembled WGS sequence"/>
</dbReference>
<dbReference type="Pfam" id="PF01370">
    <property type="entry name" value="Epimerase"/>
    <property type="match status" value="1"/>
</dbReference>
<evidence type="ECO:0000256" key="1">
    <source>
        <dbReference type="ARBA" id="ARBA00023002"/>
    </source>
</evidence>
<dbReference type="AlphaFoldDB" id="A0A446BPA2"/>
<evidence type="ECO:0000313" key="5">
    <source>
        <dbReference type="EMBL" id="SPQ24312.1"/>
    </source>
</evidence>
<feature type="region of interest" description="Disordered" evidence="3">
    <location>
        <begin position="149"/>
        <end position="176"/>
    </location>
</feature>
<dbReference type="InterPro" id="IPR050425">
    <property type="entry name" value="NAD(P)_dehydrat-like"/>
</dbReference>
<dbReference type="InterPro" id="IPR001509">
    <property type="entry name" value="Epimerase_deHydtase"/>
</dbReference>
<dbReference type="GO" id="GO:0016616">
    <property type="term" value="F:oxidoreductase activity, acting on the CH-OH group of donors, NAD or NADP as acceptor"/>
    <property type="evidence" value="ECO:0007669"/>
    <property type="project" value="TreeGrafter"/>
</dbReference>
<gene>
    <name evidence="5" type="ORF">TT172_LOCUS6731</name>
</gene>
<evidence type="ECO:0000313" key="6">
    <source>
        <dbReference type="Proteomes" id="UP000289323"/>
    </source>
</evidence>
<name>A0A446BPA2_9PEZI</name>
<evidence type="ECO:0000256" key="3">
    <source>
        <dbReference type="SAM" id="MobiDB-lite"/>
    </source>
</evidence>
<comment type="similarity">
    <text evidence="2">Belongs to the NAD(P)-dependent epimerase/dehydratase family. Dihydroflavonol-4-reductase subfamily.</text>
</comment>
<feature type="domain" description="NAD-dependent epimerase/dehydratase" evidence="4">
    <location>
        <begin position="8"/>
        <end position="159"/>
    </location>
</feature>
<keyword evidence="1" id="KW-0560">Oxidoreductase</keyword>
<dbReference type="InterPro" id="IPR036291">
    <property type="entry name" value="NAD(P)-bd_dom_sf"/>
</dbReference>
<dbReference type="PANTHER" id="PTHR10366">
    <property type="entry name" value="NAD DEPENDENT EPIMERASE/DEHYDRATASE"/>
    <property type="match status" value="1"/>
</dbReference>
<evidence type="ECO:0000259" key="4">
    <source>
        <dbReference type="Pfam" id="PF01370"/>
    </source>
</evidence>
<dbReference type="Gene3D" id="3.40.50.720">
    <property type="entry name" value="NAD(P)-binding Rossmann-like Domain"/>
    <property type="match status" value="1"/>
</dbReference>
<evidence type="ECO:0000256" key="2">
    <source>
        <dbReference type="ARBA" id="ARBA00023445"/>
    </source>
</evidence>
<dbReference type="EMBL" id="OUUZ01000013">
    <property type="protein sequence ID" value="SPQ24312.1"/>
    <property type="molecule type" value="Genomic_DNA"/>
</dbReference>
<proteinExistence type="inferred from homology"/>
<accession>A0A446BPA2</accession>
<organism evidence="5 6">
    <name type="scientific">Thermothielavioides terrestris</name>
    <dbReference type="NCBI Taxonomy" id="2587410"/>
    <lineage>
        <taxon>Eukaryota</taxon>
        <taxon>Fungi</taxon>
        <taxon>Dikarya</taxon>
        <taxon>Ascomycota</taxon>
        <taxon>Pezizomycotina</taxon>
        <taxon>Sordariomycetes</taxon>
        <taxon>Sordariomycetidae</taxon>
        <taxon>Sordariales</taxon>
        <taxon>Chaetomiaceae</taxon>
        <taxon>Thermothielavioides</taxon>
    </lineage>
</organism>
<reference evidence="5 6" key="1">
    <citation type="submission" date="2018-04" db="EMBL/GenBank/DDBJ databases">
        <authorList>
            <person name="Huttner S."/>
            <person name="Dainat J."/>
        </authorList>
    </citation>
    <scope>NUCLEOTIDE SEQUENCE [LARGE SCALE GENOMIC DNA]</scope>
</reference>
<sequence length="365" mass="37694">MTLTNNLVVLTGATGFVGSSTLVFLLQAGYHVRAIVRAEGQIQSVLARASIQELKPGPRLSFAVIPSITAAGALDDAMAGATHVVHTASPRAAGGGKSVVPPEEQVRHFYEPAVAGTLNILDAAAKAGTVRRVVITSSIFALAPLAQLQGEEEPPTEPVTARDRAPETPPTRAPWPSDLAAYAQSQVSALLETEAWLAHGCRPRPPAFDVVHLHPGVALGPAAGATRAPEVMRGGANSLLFGLLLGGAGSGSSSIPPTIGAAVDVRDIARAHVAALHPQVPGGRGYILARPVVWQDLVGVAQRLFPDRFASGFFVAGGRVRTVQVPFDTGDAEAALGFKLSPLDDAVRDALGQYFALRAAGEAAP</sequence>
<dbReference type="PANTHER" id="PTHR10366:SF564">
    <property type="entry name" value="STEROL-4-ALPHA-CARBOXYLATE 3-DEHYDROGENASE, DECARBOXYLATING"/>
    <property type="match status" value="1"/>
</dbReference>